<dbReference type="EMBL" id="MH834625">
    <property type="protein sequence ID" value="AYN58913.1"/>
    <property type="molecule type" value="Genomic_DNA"/>
</dbReference>
<dbReference type="RefSeq" id="YP_010655808.1">
    <property type="nucleotide sequence ID" value="NC_070831.1"/>
</dbReference>
<evidence type="ECO:0000313" key="3">
    <source>
        <dbReference type="Proteomes" id="UP000269345"/>
    </source>
</evidence>
<protein>
    <submittedName>
        <fullName evidence="2">MazG-like nucleotide pyrophosphohydrolase</fullName>
    </submittedName>
</protein>
<evidence type="ECO:0000313" key="2">
    <source>
        <dbReference type="EMBL" id="AYN58913.1"/>
    </source>
</evidence>
<accession>A0A3G2KIT8</accession>
<proteinExistence type="predicted"/>
<organism evidence="2 3">
    <name type="scientific">Arthrobacter phage Richie</name>
    <dbReference type="NCBI Taxonomy" id="2419967"/>
    <lineage>
        <taxon>Viruses</taxon>
        <taxon>Duplodnaviria</taxon>
        <taxon>Heunggongvirae</taxon>
        <taxon>Uroviricota</taxon>
        <taxon>Caudoviricetes</taxon>
        <taxon>Richievirus</taxon>
        <taxon>Richievirus richie</taxon>
    </lineage>
</organism>
<feature type="compositionally biased region" description="Basic and acidic residues" evidence="1">
    <location>
        <begin position="27"/>
        <end position="41"/>
    </location>
</feature>
<name>A0A3G2KIT8_9CAUD</name>
<reference evidence="2 3" key="1">
    <citation type="submission" date="2018-09" db="EMBL/GenBank/DDBJ databases">
        <authorList>
            <person name="Rimple P.A."/>
            <person name="Stoner T.H."/>
            <person name="Garlena R.A."/>
            <person name="Russell D.A."/>
            <person name="Pope W.H."/>
            <person name="Jacobs-Sera D."/>
            <person name="Hatfull G.F."/>
        </authorList>
    </citation>
    <scope>NUCLEOTIDE SEQUENCE [LARGE SCALE GENOMIC DNA]</scope>
</reference>
<dbReference type="Proteomes" id="UP000269345">
    <property type="component" value="Segment"/>
</dbReference>
<evidence type="ECO:0000256" key="1">
    <source>
        <dbReference type="SAM" id="MobiDB-lite"/>
    </source>
</evidence>
<feature type="region of interest" description="Disordered" evidence="1">
    <location>
        <begin position="22"/>
        <end position="41"/>
    </location>
</feature>
<keyword evidence="2" id="KW-0378">Hydrolase</keyword>
<dbReference type="KEGG" id="vg:77931676"/>
<gene>
    <name evidence="2" type="primary">87</name>
    <name evidence="2" type="ORF">PBI_RICHIE_87</name>
</gene>
<keyword evidence="3" id="KW-1185">Reference proteome</keyword>
<dbReference type="Gene3D" id="1.10.287.1080">
    <property type="entry name" value="MazG-like"/>
    <property type="match status" value="1"/>
</dbReference>
<sequence length="164" mass="18406">MTLTASTVEALRELQATIGENNKAKGFHGDRPERGDFVSGERGDRAYENAERFYQANLHMLIVSEAVEAHDEIRHGRAADETYYPEPQLPSSLVAEVGVEKAREEFNAYNAAKPRKPEGVPSEIADGIIRGFDYFHRNNIDGAAIIVEKIIFNTSRPYKHGKKF</sequence>
<dbReference type="GeneID" id="77931676"/>
<dbReference type="GO" id="GO:0016787">
    <property type="term" value="F:hydrolase activity"/>
    <property type="evidence" value="ECO:0007669"/>
    <property type="project" value="UniProtKB-KW"/>
</dbReference>